<feature type="compositionally biased region" description="Low complexity" evidence="2">
    <location>
        <begin position="208"/>
        <end position="218"/>
    </location>
</feature>
<feature type="compositionally biased region" description="Low complexity" evidence="2">
    <location>
        <begin position="253"/>
        <end position="270"/>
    </location>
</feature>
<feature type="repeat" description="TPR" evidence="1">
    <location>
        <begin position="97"/>
        <end position="130"/>
    </location>
</feature>
<dbReference type="RefSeq" id="WP_345233807.1">
    <property type="nucleotide sequence ID" value="NZ_BAABGZ010000010.1"/>
</dbReference>
<accession>A0ABP8I227</accession>
<feature type="region of interest" description="Disordered" evidence="2">
    <location>
        <begin position="147"/>
        <end position="294"/>
    </location>
</feature>
<dbReference type="InterPro" id="IPR019734">
    <property type="entry name" value="TPR_rpt"/>
</dbReference>
<evidence type="ECO:0008006" key="5">
    <source>
        <dbReference type="Google" id="ProtNLM"/>
    </source>
</evidence>
<comment type="caution">
    <text evidence="3">The sequence shown here is derived from an EMBL/GenBank/DDBJ whole genome shotgun (WGS) entry which is preliminary data.</text>
</comment>
<dbReference type="PROSITE" id="PS50005">
    <property type="entry name" value="TPR"/>
    <property type="match status" value="1"/>
</dbReference>
<keyword evidence="4" id="KW-1185">Reference proteome</keyword>
<dbReference type="SUPFAM" id="SSF48452">
    <property type="entry name" value="TPR-like"/>
    <property type="match status" value="1"/>
</dbReference>
<organism evidence="3 4">
    <name type="scientific">Hymenobacter saemangeumensis</name>
    <dbReference type="NCBI Taxonomy" id="1084522"/>
    <lineage>
        <taxon>Bacteria</taxon>
        <taxon>Pseudomonadati</taxon>
        <taxon>Bacteroidota</taxon>
        <taxon>Cytophagia</taxon>
        <taxon>Cytophagales</taxon>
        <taxon>Hymenobacteraceae</taxon>
        <taxon>Hymenobacter</taxon>
    </lineage>
</organism>
<feature type="region of interest" description="Disordered" evidence="2">
    <location>
        <begin position="312"/>
        <end position="331"/>
    </location>
</feature>
<evidence type="ECO:0000313" key="4">
    <source>
        <dbReference type="Proteomes" id="UP001501153"/>
    </source>
</evidence>
<dbReference type="InterPro" id="IPR011990">
    <property type="entry name" value="TPR-like_helical_dom_sf"/>
</dbReference>
<dbReference type="EMBL" id="BAABGZ010000010">
    <property type="protein sequence ID" value="GAA4349737.1"/>
    <property type="molecule type" value="Genomic_DNA"/>
</dbReference>
<dbReference type="SMART" id="SM00028">
    <property type="entry name" value="TPR"/>
    <property type="match status" value="1"/>
</dbReference>
<name>A0ABP8I227_9BACT</name>
<feature type="compositionally biased region" description="Basic and acidic residues" evidence="2">
    <location>
        <begin position="277"/>
        <end position="289"/>
    </location>
</feature>
<dbReference type="Gene3D" id="1.25.40.10">
    <property type="entry name" value="Tetratricopeptide repeat domain"/>
    <property type="match status" value="1"/>
</dbReference>
<dbReference type="Proteomes" id="UP001501153">
    <property type="component" value="Unassembled WGS sequence"/>
</dbReference>
<gene>
    <name evidence="3" type="ORF">GCM10023185_06680</name>
</gene>
<evidence type="ECO:0000256" key="1">
    <source>
        <dbReference type="PROSITE-ProRule" id="PRU00339"/>
    </source>
</evidence>
<proteinExistence type="predicted"/>
<sequence length="331" mass="34630">MKNLLLLGLLAVAPVLGFLTRVSKRNEAVQAGRRAYLRGEANLAAQAFARADVNGAGRPADPYLVLNLAHAQARAGQLAAAQRSYERLLTAPAPVGSVARQQLAVLQARQGQLAQALGLLRQALLLDPNNQGARYNYEVLSDYLNQRQDTPAIPPPAAGSDGKKQKAPKEQPQEKKAGSKEGTDRPEDVNKPNPGSGSPETPPESRPDPGGQPDQQPAGGAGSNSLPSPEPGSGAPQPVASGSGPGARRGLDRSGAAGSPAPGGSSRGAGTEAAAPEDLRMQTQRERLKAMNLSPAQARQLLEALRMQEQQYLQQLKRPAPGKPDPGKPSW</sequence>
<protein>
    <recommendedName>
        <fullName evidence="5">Tetratricopeptide repeat protein</fullName>
    </recommendedName>
</protein>
<keyword evidence="1" id="KW-0802">TPR repeat</keyword>
<feature type="compositionally biased region" description="Basic and acidic residues" evidence="2">
    <location>
        <begin position="161"/>
        <end position="190"/>
    </location>
</feature>
<evidence type="ECO:0000313" key="3">
    <source>
        <dbReference type="EMBL" id="GAA4349737.1"/>
    </source>
</evidence>
<reference evidence="4" key="1">
    <citation type="journal article" date="2019" name="Int. J. Syst. Evol. Microbiol.">
        <title>The Global Catalogue of Microorganisms (GCM) 10K type strain sequencing project: providing services to taxonomists for standard genome sequencing and annotation.</title>
        <authorList>
            <consortium name="The Broad Institute Genomics Platform"/>
            <consortium name="The Broad Institute Genome Sequencing Center for Infectious Disease"/>
            <person name="Wu L."/>
            <person name="Ma J."/>
        </authorList>
    </citation>
    <scope>NUCLEOTIDE SEQUENCE [LARGE SCALE GENOMIC DNA]</scope>
    <source>
        <strain evidence="4">JCM 17923</strain>
    </source>
</reference>
<evidence type="ECO:0000256" key="2">
    <source>
        <dbReference type="SAM" id="MobiDB-lite"/>
    </source>
</evidence>